<reference evidence="1 2" key="1">
    <citation type="submission" date="2010-04" db="EMBL/GenBank/DDBJ databases">
        <authorList>
            <person name="Qin X."/>
            <person name="Bachman B."/>
            <person name="Battles P."/>
            <person name="Bell A."/>
            <person name="Bess C."/>
            <person name="Bickham C."/>
            <person name="Chaboub L."/>
            <person name="Chen D."/>
            <person name="Coyle M."/>
            <person name="Deiros D.R."/>
            <person name="Dinh H."/>
            <person name="Forbes L."/>
            <person name="Fowler G."/>
            <person name="Francisco L."/>
            <person name="Fu Q."/>
            <person name="Gubbala S."/>
            <person name="Hale W."/>
            <person name="Han Y."/>
            <person name="Hemphill L."/>
            <person name="Highlander S.K."/>
            <person name="Hirani K."/>
            <person name="Hogues M."/>
            <person name="Jackson L."/>
            <person name="Jakkamsetti A."/>
            <person name="Javaid M."/>
            <person name="Jiang H."/>
            <person name="Korchina V."/>
            <person name="Kovar C."/>
            <person name="Lara F."/>
            <person name="Lee S."/>
            <person name="Mata R."/>
            <person name="Mathew T."/>
            <person name="Moen C."/>
            <person name="Morales K."/>
            <person name="Munidasa M."/>
            <person name="Nazareth L."/>
            <person name="Ngo R."/>
            <person name="Nguyen L."/>
            <person name="Okwuonu G."/>
            <person name="Ongeri F."/>
            <person name="Patil S."/>
            <person name="Petrosino J."/>
            <person name="Pham C."/>
            <person name="Pham P."/>
            <person name="Pu L.-L."/>
            <person name="Puazo M."/>
            <person name="Raj R."/>
            <person name="Reid J."/>
            <person name="Rouhana J."/>
            <person name="Saada N."/>
            <person name="Shang Y."/>
            <person name="Simmons D."/>
            <person name="Thornton R."/>
            <person name="Warren J."/>
            <person name="Weissenberger G."/>
            <person name="Zhang J."/>
            <person name="Zhang L."/>
            <person name="Zhou C."/>
            <person name="Zhu D."/>
            <person name="Muzny D."/>
            <person name="Worley K."/>
            <person name="Gibbs R."/>
        </authorList>
    </citation>
    <scope>NUCLEOTIDE SEQUENCE [LARGE SCALE GENOMIC DNA]</scope>
    <source>
        <strain evidence="1 2">ATCC 49957</strain>
    </source>
</reference>
<evidence type="ECO:0000313" key="2">
    <source>
        <dbReference type="Proteomes" id="UP000005324"/>
    </source>
</evidence>
<name>D5RQJ4_9PROT</name>
<comment type="caution">
    <text evidence="1">The sequence shown here is derived from an EMBL/GenBank/DDBJ whole genome shotgun (WGS) entry which is preliminary data.</text>
</comment>
<protein>
    <submittedName>
        <fullName evidence="1">Tat pathway signal sequence domain protein</fullName>
    </submittedName>
</protein>
<accession>D5RQJ4</accession>
<sequence>MQRRLLLGGVVMLVLLAMAGLGLFALHRNQAEARDAMARLEALHGALDLGRGAETAFRLQVQEWKNILLRSHEPEARPGLRRAYDAAAAESAALLGRLEAAAPALR</sequence>
<keyword evidence="2" id="KW-1185">Reference proteome</keyword>
<dbReference type="AlphaFoldDB" id="D5RQJ4"/>
<dbReference type="EMBL" id="ADVL01000666">
    <property type="protein sequence ID" value="EFH10427.1"/>
    <property type="molecule type" value="Genomic_DNA"/>
</dbReference>
<proteinExistence type="predicted"/>
<dbReference type="Proteomes" id="UP000005324">
    <property type="component" value="Unassembled WGS sequence"/>
</dbReference>
<evidence type="ECO:0000313" key="1">
    <source>
        <dbReference type="EMBL" id="EFH10427.1"/>
    </source>
</evidence>
<dbReference type="HOGENOM" id="CLU_2228968_0_0_5"/>
<gene>
    <name evidence="1" type="ORF">HMPREF0731_3356</name>
</gene>
<feature type="non-terminal residue" evidence="1">
    <location>
        <position position="106"/>
    </location>
</feature>
<organism evidence="1 2">
    <name type="scientific">Pseudoroseomonas cervicalis ATCC 49957</name>
    <dbReference type="NCBI Taxonomy" id="525371"/>
    <lineage>
        <taxon>Bacteria</taxon>
        <taxon>Pseudomonadati</taxon>
        <taxon>Pseudomonadota</taxon>
        <taxon>Alphaproteobacteria</taxon>
        <taxon>Acetobacterales</taxon>
        <taxon>Roseomonadaceae</taxon>
        <taxon>Roseomonas</taxon>
    </lineage>
</organism>